<proteinExistence type="predicted"/>
<accession>A0A9P1MSR0</accession>
<dbReference type="OrthoDB" id="5875074at2759"/>
<dbReference type="AlphaFoldDB" id="A0A9P1MSR0"/>
<comment type="caution">
    <text evidence="1">The sequence shown here is derived from an EMBL/GenBank/DDBJ whole genome shotgun (WGS) entry which is preliminary data.</text>
</comment>
<sequence length="220" mass="24535">MWRIWDATCFIISSEITKKKNGRMFQQSKPSAGTPKSFYLDRSGNMSTSSSCLSSSNGSVGVVGSVLASGNNGNAVRKEILPLKSKQQNVFVQRLEHKPKKVEVPVTTLELKKKEKAKLDKNNVVNLVYRKPVGLRDINMSIPSIINTGKRLRRTESPSSSGYSTDSLMIMEQQENDYVFAAMIDNAFSNQYQSDKPIMSFDLGMLSSHPVWAPANNLYM</sequence>
<evidence type="ECO:0000313" key="1">
    <source>
        <dbReference type="EMBL" id="CAI5438334.1"/>
    </source>
</evidence>
<keyword evidence="2" id="KW-1185">Reference proteome</keyword>
<dbReference type="EMBL" id="CANHGI010000001">
    <property type="protein sequence ID" value="CAI5438334.1"/>
    <property type="molecule type" value="Genomic_DNA"/>
</dbReference>
<dbReference type="Proteomes" id="UP001152747">
    <property type="component" value="Unassembled WGS sequence"/>
</dbReference>
<reference evidence="1" key="1">
    <citation type="submission" date="2022-11" db="EMBL/GenBank/DDBJ databases">
        <authorList>
            <person name="Kikuchi T."/>
        </authorList>
    </citation>
    <scope>NUCLEOTIDE SEQUENCE</scope>
    <source>
        <strain evidence="1">PS1010</strain>
    </source>
</reference>
<name>A0A9P1MSR0_9PELO</name>
<gene>
    <name evidence="1" type="ORF">CAMP_LOCUS971</name>
</gene>
<evidence type="ECO:0000313" key="2">
    <source>
        <dbReference type="Proteomes" id="UP001152747"/>
    </source>
</evidence>
<protein>
    <submittedName>
        <fullName evidence="1">Uncharacterized protein</fullName>
    </submittedName>
</protein>
<organism evidence="1 2">
    <name type="scientific">Caenorhabditis angaria</name>
    <dbReference type="NCBI Taxonomy" id="860376"/>
    <lineage>
        <taxon>Eukaryota</taxon>
        <taxon>Metazoa</taxon>
        <taxon>Ecdysozoa</taxon>
        <taxon>Nematoda</taxon>
        <taxon>Chromadorea</taxon>
        <taxon>Rhabditida</taxon>
        <taxon>Rhabditina</taxon>
        <taxon>Rhabditomorpha</taxon>
        <taxon>Rhabditoidea</taxon>
        <taxon>Rhabditidae</taxon>
        <taxon>Peloderinae</taxon>
        <taxon>Caenorhabditis</taxon>
    </lineage>
</organism>